<organism evidence="2 3">
    <name type="scientific">Callipepla squamata</name>
    <name type="common">Scaled quail</name>
    <dbReference type="NCBI Taxonomy" id="9009"/>
    <lineage>
        <taxon>Eukaryota</taxon>
        <taxon>Metazoa</taxon>
        <taxon>Chordata</taxon>
        <taxon>Craniata</taxon>
        <taxon>Vertebrata</taxon>
        <taxon>Euteleostomi</taxon>
        <taxon>Archelosauria</taxon>
        <taxon>Archosauria</taxon>
        <taxon>Dinosauria</taxon>
        <taxon>Saurischia</taxon>
        <taxon>Theropoda</taxon>
        <taxon>Coelurosauria</taxon>
        <taxon>Aves</taxon>
        <taxon>Neognathae</taxon>
        <taxon>Galloanserae</taxon>
        <taxon>Galliformes</taxon>
        <taxon>Odontophoridae</taxon>
        <taxon>Callipepla</taxon>
    </lineage>
</organism>
<sequence length="124" mass="13741">MMITRIFQKPKFVVVVHAPSLVAEHCSGTHGITALLCFLPEDNFPCGRDGISETGENGSQYISNPQVDHLARKTSELNVSESRTRSGKLFQAYAVSISLCLSGLMQWINDFPVRRNETLVALMD</sequence>
<proteinExistence type="predicted"/>
<evidence type="ECO:0000313" key="1">
    <source>
        <dbReference type="EMBL" id="OXB53691.1"/>
    </source>
</evidence>
<evidence type="ECO:0000313" key="3">
    <source>
        <dbReference type="Proteomes" id="UP000198323"/>
    </source>
</evidence>
<dbReference type="STRING" id="9009.A0A226MKJ7"/>
<accession>A0A226MKJ7</accession>
<name>A0A226MKJ7_CALSU</name>
<gene>
    <name evidence="2" type="ORF">ASZ78_007120</name>
    <name evidence="1" type="ORF">ASZ78_014931</name>
</gene>
<dbReference type="EMBL" id="MCFN01000693">
    <property type="protein sequence ID" value="OXB55802.1"/>
    <property type="molecule type" value="Genomic_DNA"/>
</dbReference>
<dbReference type="AlphaFoldDB" id="A0A226MKJ7"/>
<dbReference type="EMBL" id="MCFN01001089">
    <property type="protein sequence ID" value="OXB53691.1"/>
    <property type="molecule type" value="Genomic_DNA"/>
</dbReference>
<protein>
    <submittedName>
        <fullName evidence="2">Uncharacterized protein</fullName>
    </submittedName>
</protein>
<comment type="caution">
    <text evidence="2">The sequence shown here is derived from an EMBL/GenBank/DDBJ whole genome shotgun (WGS) entry which is preliminary data.</text>
</comment>
<dbReference type="Proteomes" id="UP000198323">
    <property type="component" value="Unassembled WGS sequence"/>
</dbReference>
<reference evidence="2 3" key="1">
    <citation type="submission" date="2016-07" db="EMBL/GenBank/DDBJ databases">
        <title>Disparate Historic Effective Population Sizes Predicted by Modern Levels of Genome Diversity for the Scaled Quail (Callipepla squamata) and the Northern Bobwhite (Colinus virginianus): Inferences from First and Second Generation Draft Genome Assemblies for Sympatric New World Quail.</title>
        <authorList>
            <person name="Oldeschulte D.L."/>
            <person name="Halley Y.A."/>
            <person name="Bhattarai E.K."/>
            <person name="Brashear W.A."/>
            <person name="Hill J."/>
            <person name="Metz R.P."/>
            <person name="Johnson C.D."/>
            <person name="Rollins D."/>
            <person name="Peterson M.J."/>
            <person name="Bickhart D.M."/>
            <person name="Decker J.E."/>
            <person name="Seabury C.M."/>
        </authorList>
    </citation>
    <scope>NUCLEOTIDE SEQUENCE [LARGE SCALE GENOMIC DNA]</scope>
    <source>
        <strain evidence="2 3">Texas</strain>
        <tissue evidence="2">Leg muscle</tissue>
    </source>
</reference>
<evidence type="ECO:0000313" key="2">
    <source>
        <dbReference type="EMBL" id="OXB55802.1"/>
    </source>
</evidence>
<keyword evidence="3" id="KW-1185">Reference proteome</keyword>